<evidence type="ECO:0000313" key="10">
    <source>
        <dbReference type="EMBL" id="KAK4317364.1"/>
    </source>
</evidence>
<dbReference type="InterPro" id="IPR036397">
    <property type="entry name" value="RNaseH_sf"/>
</dbReference>
<dbReference type="Pfam" id="PF17921">
    <property type="entry name" value="Integrase_H2C2"/>
    <property type="match status" value="1"/>
</dbReference>
<dbReference type="InterPro" id="IPR012337">
    <property type="entry name" value="RNaseH-like_sf"/>
</dbReference>
<dbReference type="InterPro" id="IPR050951">
    <property type="entry name" value="Retrovirus_Pol_polyprotein"/>
</dbReference>
<evidence type="ECO:0000256" key="8">
    <source>
        <dbReference type="SAM" id="MobiDB-lite"/>
    </source>
</evidence>
<dbReference type="GO" id="GO:0016787">
    <property type="term" value="F:hydrolase activity"/>
    <property type="evidence" value="ECO:0007669"/>
    <property type="project" value="UniProtKB-KW"/>
</dbReference>
<dbReference type="SUPFAM" id="SSF53098">
    <property type="entry name" value="Ribonuclease H-like"/>
    <property type="match status" value="1"/>
</dbReference>
<proteinExistence type="predicted"/>
<comment type="caution">
    <text evidence="10">The sequence shown here is derived from an EMBL/GenBank/DDBJ whole genome shotgun (WGS) entry which is preliminary data.</text>
</comment>
<dbReference type="InterPro" id="IPR043502">
    <property type="entry name" value="DNA/RNA_pol_sf"/>
</dbReference>
<dbReference type="GO" id="GO:0003964">
    <property type="term" value="F:RNA-directed DNA polymerase activity"/>
    <property type="evidence" value="ECO:0007669"/>
    <property type="project" value="UniProtKB-KW"/>
</dbReference>
<keyword evidence="5" id="KW-0255">Endonuclease</keyword>
<dbReference type="InterPro" id="IPR041588">
    <property type="entry name" value="Integrase_H2C2"/>
</dbReference>
<dbReference type="GO" id="GO:0015074">
    <property type="term" value="P:DNA integration"/>
    <property type="evidence" value="ECO:0007669"/>
    <property type="project" value="InterPro"/>
</dbReference>
<organism evidence="10 11">
    <name type="scientific">Petrolisthes manimaculis</name>
    <dbReference type="NCBI Taxonomy" id="1843537"/>
    <lineage>
        <taxon>Eukaryota</taxon>
        <taxon>Metazoa</taxon>
        <taxon>Ecdysozoa</taxon>
        <taxon>Arthropoda</taxon>
        <taxon>Crustacea</taxon>
        <taxon>Multicrustacea</taxon>
        <taxon>Malacostraca</taxon>
        <taxon>Eumalacostraca</taxon>
        <taxon>Eucarida</taxon>
        <taxon>Decapoda</taxon>
        <taxon>Pleocyemata</taxon>
        <taxon>Anomura</taxon>
        <taxon>Galatheoidea</taxon>
        <taxon>Porcellanidae</taxon>
        <taxon>Petrolisthes</taxon>
    </lineage>
</organism>
<gene>
    <name evidence="10" type="ORF">Pmani_011526</name>
</gene>
<dbReference type="Gene3D" id="3.30.70.270">
    <property type="match status" value="2"/>
</dbReference>
<dbReference type="AlphaFoldDB" id="A0AAE1PZE0"/>
<keyword evidence="2" id="KW-0808">Transferase</keyword>
<evidence type="ECO:0000313" key="11">
    <source>
        <dbReference type="Proteomes" id="UP001292094"/>
    </source>
</evidence>
<evidence type="ECO:0000256" key="6">
    <source>
        <dbReference type="ARBA" id="ARBA00022801"/>
    </source>
</evidence>
<dbReference type="GO" id="GO:0042575">
    <property type="term" value="C:DNA polymerase complex"/>
    <property type="evidence" value="ECO:0007669"/>
    <property type="project" value="UniProtKB-ARBA"/>
</dbReference>
<evidence type="ECO:0000256" key="4">
    <source>
        <dbReference type="ARBA" id="ARBA00022722"/>
    </source>
</evidence>
<dbReference type="FunFam" id="1.10.340.70:FF:000003">
    <property type="entry name" value="Protein CBG25708"/>
    <property type="match status" value="1"/>
</dbReference>
<feature type="region of interest" description="Disordered" evidence="8">
    <location>
        <begin position="924"/>
        <end position="1024"/>
    </location>
</feature>
<dbReference type="InterPro" id="IPR000477">
    <property type="entry name" value="RT_dom"/>
</dbReference>
<dbReference type="EC" id="2.7.7.49" evidence="1"/>
<dbReference type="InterPro" id="IPR001584">
    <property type="entry name" value="Integrase_cat-core"/>
</dbReference>
<dbReference type="SUPFAM" id="SSF56672">
    <property type="entry name" value="DNA/RNA polymerases"/>
    <property type="match status" value="1"/>
</dbReference>
<accession>A0AAE1PZE0</accession>
<dbReference type="PANTHER" id="PTHR37984:SF7">
    <property type="entry name" value="INTEGRASE CATALYTIC DOMAIN-CONTAINING PROTEIN"/>
    <property type="match status" value="1"/>
</dbReference>
<dbReference type="Gene3D" id="3.10.10.10">
    <property type="entry name" value="HIV Type 1 Reverse Transcriptase, subunit A, domain 1"/>
    <property type="match status" value="1"/>
</dbReference>
<feature type="compositionally biased region" description="Polar residues" evidence="8">
    <location>
        <begin position="941"/>
        <end position="980"/>
    </location>
</feature>
<evidence type="ECO:0000256" key="7">
    <source>
        <dbReference type="ARBA" id="ARBA00022918"/>
    </source>
</evidence>
<dbReference type="Pfam" id="PF00078">
    <property type="entry name" value="RVT_1"/>
    <property type="match status" value="1"/>
</dbReference>
<evidence type="ECO:0000256" key="1">
    <source>
        <dbReference type="ARBA" id="ARBA00012493"/>
    </source>
</evidence>
<dbReference type="Pfam" id="PF00665">
    <property type="entry name" value="rve"/>
    <property type="match status" value="1"/>
</dbReference>
<keyword evidence="11" id="KW-1185">Reference proteome</keyword>
<dbReference type="PROSITE" id="PS50994">
    <property type="entry name" value="INTEGRASE"/>
    <property type="match status" value="1"/>
</dbReference>
<keyword evidence="6" id="KW-0378">Hydrolase</keyword>
<dbReference type="InterPro" id="IPR043128">
    <property type="entry name" value="Rev_trsase/Diguanyl_cyclase"/>
</dbReference>
<evidence type="ECO:0000256" key="2">
    <source>
        <dbReference type="ARBA" id="ARBA00022679"/>
    </source>
</evidence>
<evidence type="ECO:0000256" key="3">
    <source>
        <dbReference type="ARBA" id="ARBA00022695"/>
    </source>
</evidence>
<dbReference type="GO" id="GO:0004519">
    <property type="term" value="F:endonuclease activity"/>
    <property type="evidence" value="ECO:0007669"/>
    <property type="project" value="UniProtKB-KW"/>
</dbReference>
<dbReference type="InterPro" id="IPR041373">
    <property type="entry name" value="RT_RNaseH"/>
</dbReference>
<dbReference type="EMBL" id="JAWZYT010000926">
    <property type="protein sequence ID" value="KAK4317364.1"/>
    <property type="molecule type" value="Genomic_DNA"/>
</dbReference>
<name>A0AAE1PZE0_9EUCA</name>
<evidence type="ECO:0000256" key="5">
    <source>
        <dbReference type="ARBA" id="ARBA00022759"/>
    </source>
</evidence>
<dbReference type="GO" id="GO:0003676">
    <property type="term" value="F:nucleic acid binding"/>
    <property type="evidence" value="ECO:0007669"/>
    <property type="project" value="InterPro"/>
</dbReference>
<evidence type="ECO:0000259" key="9">
    <source>
        <dbReference type="PROSITE" id="PS50994"/>
    </source>
</evidence>
<sequence>MPSPKSTEVMKNWLLERFASSTFNICPHQPLPAMTGPPIEIRVDPDVQPVVTRRPPNVPVHWQEEVSEQLKRDVALGVIERVPPNTPVTWLHSMVLTPKSDGTPCRTVDLQPLNRHNVRETHHTIPPIKQAKAIPPNTFKTVTDAWNGFHSIEIRPEDRHKTTFVTEQGRFRYCRAPMGFLASQDAYTQRYDSIITDVPRKTKCVDDTIMWDTDLNEHWWRVIDYLELVGRNGVILNPAKFQFASKEAEFAGFQITKTGVKPLPKYLNAIATFPRPSNITDVRAWFGLVNQVSHYGRTTDMMAPFKPLLSPKVSFKWDSELEEAFQRSKKAIIDEIEIGVEIFDPSKRTCLNPDWSRTGVGYWLRQKYCGCNSNIPGCCADGWKITLAGSRFLRNAEKRYAPIEGEALAVAWALEDSRFFTMGCRDLIITTDHKPLVKILGDQALDDITKPRLFRLKQRTLMWQYQIMHVPGKTIPAADATSRYPSTTDENDEANVVNALSTVRIPASTNDDLENLVVATAKSSTDSLGAVTWCRVKECTSTDNELRVLMSLVEFGFPPSRDDLPEDLQPYWQYRERLSLVDEVIIMDHRIVIPRALRNEVLRALHAAHQGTSRMQSRALGAVFWPGITKEIESTRSRCHACWGMSPSQPRMPPIQPCVPNNPFQAIAADFCVLHGIGYLVIVDRFSGWPHVVASRSGAKGFISALIKYFATYGVPEELSTDGGPEFTAKETAALLQRWGVKHRLSSAYHPQSNGRAEVAVKSMKRLLTSHTDANGSPDTEAVAAGLLQYRNTPDPQTGMSPAQIVFGGNLRDLLPIAPETQIFTNPMVHPVWRQTWEKQEEALRLRFAKQVDDLRHNVRQIPPLVPGNKVVLQNQTGNHSKRWDRTGVIVDTKPYDQYVVKVNGSGRLTLRNRRFLRQIQELANAKQPSPLPPTVPQAPDITTSPDCTESQDGKLTTPTKDNSEDTTPQLTNGGTTQNPPMEYSDPAPPQAQGPVPGVTSAMPPQRPRRDRRPPAYLRDYVTE</sequence>
<reference evidence="10" key="1">
    <citation type="submission" date="2023-11" db="EMBL/GenBank/DDBJ databases">
        <title>Genome assemblies of two species of porcelain crab, Petrolisthes cinctipes and Petrolisthes manimaculis (Anomura: Porcellanidae).</title>
        <authorList>
            <person name="Angst P."/>
        </authorList>
    </citation>
    <scope>NUCLEOTIDE SEQUENCE</scope>
    <source>
        <strain evidence="10">PB745_02</strain>
        <tissue evidence="10">Gill</tissue>
    </source>
</reference>
<dbReference type="Proteomes" id="UP001292094">
    <property type="component" value="Unassembled WGS sequence"/>
</dbReference>
<feature type="domain" description="Integrase catalytic" evidence="9">
    <location>
        <begin position="659"/>
        <end position="810"/>
    </location>
</feature>
<dbReference type="PANTHER" id="PTHR37984">
    <property type="entry name" value="PROTEIN CBG26694"/>
    <property type="match status" value="1"/>
</dbReference>
<keyword evidence="7" id="KW-0695">RNA-directed DNA polymerase</keyword>
<dbReference type="Gene3D" id="1.10.340.70">
    <property type="match status" value="1"/>
</dbReference>
<protein>
    <recommendedName>
        <fullName evidence="1">RNA-directed DNA polymerase</fullName>
        <ecNumber evidence="1">2.7.7.49</ecNumber>
    </recommendedName>
</protein>
<keyword evidence="4" id="KW-0540">Nuclease</keyword>
<dbReference type="Pfam" id="PF17917">
    <property type="entry name" value="RT_RNaseH"/>
    <property type="match status" value="1"/>
</dbReference>
<dbReference type="Gene3D" id="3.30.420.10">
    <property type="entry name" value="Ribonuclease H-like superfamily/Ribonuclease H"/>
    <property type="match status" value="1"/>
</dbReference>
<keyword evidence="3" id="KW-0548">Nucleotidyltransferase</keyword>